<keyword evidence="7 8" id="KW-0472">Membrane</keyword>
<dbReference type="EMBL" id="CP051464">
    <property type="protein sequence ID" value="QJC97943.1"/>
    <property type="molecule type" value="Genomic_DNA"/>
</dbReference>
<organism evidence="9 10">
    <name type="scientific">Bacillus mojavensis</name>
    <dbReference type="NCBI Taxonomy" id="72360"/>
    <lineage>
        <taxon>Bacteria</taxon>
        <taxon>Bacillati</taxon>
        <taxon>Bacillota</taxon>
        <taxon>Bacilli</taxon>
        <taxon>Bacillales</taxon>
        <taxon>Bacillaceae</taxon>
        <taxon>Bacillus</taxon>
    </lineage>
</organism>
<keyword evidence="4 8" id="KW-0812">Transmembrane</keyword>
<accession>A0ABX6M2R1</accession>
<evidence type="ECO:0000256" key="3">
    <source>
        <dbReference type="ARBA" id="ARBA00022475"/>
    </source>
</evidence>
<name>A0ABX6M2R1_BACMO</name>
<feature type="transmembrane region" description="Helical" evidence="8">
    <location>
        <begin position="188"/>
        <end position="215"/>
    </location>
</feature>
<sequence>MLRMIDREVTYITQFTSILTLLAFFITMLFIFWRPKGLNEAIPATIGAFMVILCGSVSLTDLGEIGSKVTGASVTILATMIMAIALESFGFFYWVAAKLLQQSRGSGIKLFWLTNSLCFLMTIFLNNDGSVLITTPILLLVLKYLGLKKHQKTPYLISGVLIATASSAPIGVSNIVNLISLKMIGMDLYLHTAMMFVPSMMGLLFMACLLFIFFYKRLPKSLPDIPNHFQSLQHRRYHPLHSPSAPLPKRNQTNIMLFVLAFVFLVRISLFAASYTGISVPLVAVIGSIILLAWRWVYFKTSPKDLLYKSPWHIFIFAFTMYILIYGLHNIGFTELLVNYFEPMVSGSLSYATFVSGISTSVFSNLFNNHPALMISTFTLTEMSLNPSTAKIIYLANIIGSDIGSLLLPIGTLATLIWMHILKQHDESISWGEYLKTTILIIPLTVLFTLTCLYFWISWLFL</sequence>
<feature type="transmembrane region" description="Helical" evidence="8">
    <location>
        <begin position="12"/>
        <end position="33"/>
    </location>
</feature>
<dbReference type="PANTHER" id="PTHR43302">
    <property type="entry name" value="TRANSPORTER ARSB-RELATED"/>
    <property type="match status" value="1"/>
</dbReference>
<keyword evidence="3" id="KW-1003">Cell membrane</keyword>
<dbReference type="CDD" id="cd01118">
    <property type="entry name" value="ArsB_permease"/>
    <property type="match status" value="1"/>
</dbReference>
<keyword evidence="10" id="KW-1185">Reference proteome</keyword>
<gene>
    <name evidence="9" type="primary">ywrK</name>
    <name evidence="9" type="ORF">HC660_34960</name>
</gene>
<feature type="transmembrane region" description="Helical" evidence="8">
    <location>
        <begin position="310"/>
        <end position="329"/>
    </location>
</feature>
<evidence type="ECO:0000256" key="1">
    <source>
        <dbReference type="ARBA" id="ARBA00004651"/>
    </source>
</evidence>
<dbReference type="PANTHER" id="PTHR43302:SF6">
    <property type="entry name" value="ARSENICAL PUMP MEMBRANE PROTEIN-RELATED"/>
    <property type="match status" value="1"/>
</dbReference>
<keyword evidence="6 8" id="KW-1133">Transmembrane helix</keyword>
<evidence type="ECO:0000256" key="2">
    <source>
        <dbReference type="ARBA" id="ARBA00006433"/>
    </source>
</evidence>
<evidence type="ECO:0000256" key="5">
    <source>
        <dbReference type="ARBA" id="ARBA00022849"/>
    </source>
</evidence>
<evidence type="ECO:0000313" key="9">
    <source>
        <dbReference type="EMBL" id="QJC97943.1"/>
    </source>
</evidence>
<dbReference type="Proteomes" id="UP000501048">
    <property type="component" value="Chromosome"/>
</dbReference>
<evidence type="ECO:0000256" key="4">
    <source>
        <dbReference type="ARBA" id="ARBA00022692"/>
    </source>
</evidence>
<dbReference type="Pfam" id="PF02040">
    <property type="entry name" value="ArsB"/>
    <property type="match status" value="1"/>
</dbReference>
<feature type="transmembrane region" description="Helical" evidence="8">
    <location>
        <begin position="40"/>
        <end position="59"/>
    </location>
</feature>
<feature type="transmembrane region" description="Helical" evidence="8">
    <location>
        <begin position="392"/>
        <end position="419"/>
    </location>
</feature>
<feature type="transmembrane region" description="Helical" evidence="8">
    <location>
        <begin position="107"/>
        <end position="125"/>
    </location>
</feature>
<feature type="transmembrane region" description="Helical" evidence="8">
    <location>
        <begin position="154"/>
        <end position="176"/>
    </location>
</feature>
<dbReference type="PRINTS" id="PR00758">
    <property type="entry name" value="ARSENICPUMP"/>
</dbReference>
<evidence type="ECO:0000313" key="10">
    <source>
        <dbReference type="Proteomes" id="UP000501048"/>
    </source>
</evidence>
<feature type="transmembrane region" description="Helical" evidence="8">
    <location>
        <begin position="255"/>
        <end position="272"/>
    </location>
</feature>
<feature type="transmembrane region" description="Helical" evidence="8">
    <location>
        <begin position="439"/>
        <end position="461"/>
    </location>
</feature>
<feature type="transmembrane region" description="Helical" evidence="8">
    <location>
        <begin position="278"/>
        <end position="298"/>
    </location>
</feature>
<keyword evidence="5" id="KW-0059">Arsenical resistance</keyword>
<feature type="transmembrane region" description="Helical" evidence="8">
    <location>
        <begin position="349"/>
        <end position="367"/>
    </location>
</feature>
<protein>
    <submittedName>
        <fullName evidence="9">Heavy metal efflux pump protein</fullName>
    </submittedName>
</protein>
<comment type="similarity">
    <text evidence="2">Belongs to the ArsB family.</text>
</comment>
<feature type="transmembrane region" description="Helical" evidence="8">
    <location>
        <begin position="71"/>
        <end position="95"/>
    </location>
</feature>
<dbReference type="InterPro" id="IPR000802">
    <property type="entry name" value="Arsenical_pump_ArsB"/>
</dbReference>
<evidence type="ECO:0000256" key="8">
    <source>
        <dbReference type="SAM" id="Phobius"/>
    </source>
</evidence>
<proteinExistence type="inferred from homology"/>
<feature type="transmembrane region" description="Helical" evidence="8">
    <location>
        <begin position="131"/>
        <end position="147"/>
    </location>
</feature>
<comment type="subcellular location">
    <subcellularLocation>
        <location evidence="1">Cell membrane</location>
        <topology evidence="1">Multi-pass membrane protein</topology>
    </subcellularLocation>
</comment>
<reference evidence="9 10" key="1">
    <citation type="submission" date="2020-04" db="EMBL/GenBank/DDBJ databases">
        <title>Plant growth promoting and environmental Bacillus: genomic and epigenetic comparison.</title>
        <authorList>
            <person name="Reva O.N."/>
            <person name="Lutz S."/>
            <person name="Ahrens C.H."/>
        </authorList>
    </citation>
    <scope>NUCLEOTIDE SEQUENCE [LARGE SCALE GENOMIC DNA]</scope>
    <source>
        <strain evidence="9 10">UCMB5075</strain>
    </source>
</reference>
<evidence type="ECO:0000256" key="6">
    <source>
        <dbReference type="ARBA" id="ARBA00022989"/>
    </source>
</evidence>
<evidence type="ECO:0000256" key="7">
    <source>
        <dbReference type="ARBA" id="ARBA00023136"/>
    </source>
</evidence>